<evidence type="ECO:0000256" key="4">
    <source>
        <dbReference type="ARBA" id="ARBA00023015"/>
    </source>
</evidence>
<dbReference type="InterPro" id="IPR036322">
    <property type="entry name" value="WD40_repeat_dom_sf"/>
</dbReference>
<gene>
    <name evidence="8" type="ORF">CVT24_000547</name>
</gene>
<dbReference type="Proteomes" id="UP000284842">
    <property type="component" value="Unassembled WGS sequence"/>
</dbReference>
<dbReference type="InterPro" id="IPR001680">
    <property type="entry name" value="WD40_rpt"/>
</dbReference>
<comment type="similarity">
    <text evidence="1">Belongs to the WD repeat ESC family.</text>
</comment>
<accession>A0A409V8H3</accession>
<sequence>MDIDTESEYLSSWFKTPEKPHPFKLVRHISNKSAKFSFQSSAIFPWKEESLKVLWNGDVLASELHPPGKWKEIVDKYWDMVAVGSQDALFIFHTHKPLPPVVVQLAVTSIAVHPTVPEIFCSTSRDFTTRVYNLMLQDEDPKKRAKKPSTNPHWPPNTTPSLAGAPHGLRLSPREIEGVGVGRCIGVLFGGRSGGHQAAVMSAAFHPTHPLIATCGMDRAVKIWFVRFPQSRNEAEQLVCEDKPLFSTQRIHKARVLSITWLLQDVLVTHSAPAIMKERSGENQPTYHEAGELTVWQWLGFDRFFPAKFQHVRQQMLRGCASDYQESSSFKVMATYAFPNPDSQYVAPSMSVFQYELPERDDATNKPYGHDPLGLILYPNSQHIDIVNIALLKPRAVPHYIPGKDGDAEFAEDQEEDDGSGPAFNPRNGMVPPHLQGWRLRLPPPDYGQPMGSRNKPLRPMTMEQSDGRNPVMLPDCSDDEGDNVPPQNRNPKLLSCSMGVDGQMLVGVGTKGNLWVWTYDASLEVTR</sequence>
<keyword evidence="9" id="KW-1185">Reference proteome</keyword>
<feature type="region of interest" description="Disordered" evidence="7">
    <location>
        <begin position="404"/>
        <end position="429"/>
    </location>
</feature>
<dbReference type="InParanoid" id="A0A409V8H3"/>
<dbReference type="STRING" id="181874.A0A409V8H3"/>
<name>A0A409V8H3_9AGAR</name>
<feature type="repeat" description="WD" evidence="6">
    <location>
        <begin position="193"/>
        <end position="224"/>
    </location>
</feature>
<proteinExistence type="inferred from homology"/>
<evidence type="ECO:0000256" key="2">
    <source>
        <dbReference type="ARBA" id="ARBA00022574"/>
    </source>
</evidence>
<evidence type="ECO:0000256" key="3">
    <source>
        <dbReference type="ARBA" id="ARBA00022737"/>
    </source>
</evidence>
<evidence type="ECO:0000256" key="7">
    <source>
        <dbReference type="SAM" id="MobiDB-lite"/>
    </source>
</evidence>
<reference evidence="8 9" key="1">
    <citation type="journal article" date="2018" name="Evol. Lett.">
        <title>Horizontal gene cluster transfer increased hallucinogenic mushroom diversity.</title>
        <authorList>
            <person name="Reynolds H.T."/>
            <person name="Vijayakumar V."/>
            <person name="Gluck-Thaler E."/>
            <person name="Korotkin H.B."/>
            <person name="Matheny P.B."/>
            <person name="Slot J.C."/>
        </authorList>
    </citation>
    <scope>NUCLEOTIDE SEQUENCE [LARGE SCALE GENOMIC DNA]</scope>
    <source>
        <strain evidence="8 9">2629</strain>
    </source>
</reference>
<dbReference type="EMBL" id="NHTK01006137">
    <property type="protein sequence ID" value="PPQ62853.1"/>
    <property type="molecule type" value="Genomic_DNA"/>
</dbReference>
<dbReference type="SUPFAM" id="SSF50978">
    <property type="entry name" value="WD40 repeat-like"/>
    <property type="match status" value="1"/>
</dbReference>
<dbReference type="PROSITE" id="PS50082">
    <property type="entry name" value="WD_REPEATS_2"/>
    <property type="match status" value="1"/>
</dbReference>
<evidence type="ECO:0000313" key="9">
    <source>
        <dbReference type="Proteomes" id="UP000284842"/>
    </source>
</evidence>
<dbReference type="PROSITE" id="PS50294">
    <property type="entry name" value="WD_REPEATS_REGION"/>
    <property type="match status" value="1"/>
</dbReference>
<keyword evidence="4" id="KW-0805">Transcription regulation</keyword>
<evidence type="ECO:0000256" key="6">
    <source>
        <dbReference type="PROSITE-ProRule" id="PRU00221"/>
    </source>
</evidence>
<dbReference type="AlphaFoldDB" id="A0A409V8H3"/>
<dbReference type="OrthoDB" id="7318948at2759"/>
<dbReference type="SMART" id="SM00320">
    <property type="entry name" value="WD40"/>
    <property type="match status" value="2"/>
</dbReference>
<evidence type="ECO:0000256" key="1">
    <source>
        <dbReference type="ARBA" id="ARBA00008075"/>
    </source>
</evidence>
<dbReference type="InterPro" id="IPR015943">
    <property type="entry name" value="WD40/YVTN_repeat-like_dom_sf"/>
</dbReference>
<feature type="region of interest" description="Disordered" evidence="7">
    <location>
        <begin position="451"/>
        <end position="489"/>
    </location>
</feature>
<dbReference type="Gene3D" id="2.130.10.10">
    <property type="entry name" value="YVTN repeat-like/Quinoprotein amine dehydrogenase"/>
    <property type="match status" value="1"/>
</dbReference>
<dbReference type="Pfam" id="PF00400">
    <property type="entry name" value="WD40"/>
    <property type="match status" value="1"/>
</dbReference>
<dbReference type="InterPro" id="IPR051243">
    <property type="entry name" value="PcG_WD-repeat"/>
</dbReference>
<evidence type="ECO:0000256" key="5">
    <source>
        <dbReference type="ARBA" id="ARBA00023163"/>
    </source>
</evidence>
<comment type="caution">
    <text evidence="8">The sequence shown here is derived from an EMBL/GenBank/DDBJ whole genome shotgun (WGS) entry which is preliminary data.</text>
</comment>
<feature type="region of interest" description="Disordered" evidence="7">
    <location>
        <begin position="138"/>
        <end position="167"/>
    </location>
</feature>
<protein>
    <submittedName>
        <fullName evidence="8">Uncharacterized protein</fullName>
    </submittedName>
</protein>
<keyword evidence="2 6" id="KW-0853">WD repeat</keyword>
<evidence type="ECO:0000313" key="8">
    <source>
        <dbReference type="EMBL" id="PPQ62853.1"/>
    </source>
</evidence>
<feature type="compositionally biased region" description="Acidic residues" evidence="7">
    <location>
        <begin position="408"/>
        <end position="419"/>
    </location>
</feature>
<keyword evidence="5" id="KW-0804">Transcription</keyword>
<keyword evidence="3" id="KW-0677">Repeat</keyword>
<organism evidence="8 9">
    <name type="scientific">Panaeolus cyanescens</name>
    <dbReference type="NCBI Taxonomy" id="181874"/>
    <lineage>
        <taxon>Eukaryota</taxon>
        <taxon>Fungi</taxon>
        <taxon>Dikarya</taxon>
        <taxon>Basidiomycota</taxon>
        <taxon>Agaricomycotina</taxon>
        <taxon>Agaricomycetes</taxon>
        <taxon>Agaricomycetidae</taxon>
        <taxon>Agaricales</taxon>
        <taxon>Agaricineae</taxon>
        <taxon>Galeropsidaceae</taxon>
        <taxon>Panaeolus</taxon>
    </lineage>
</organism>
<dbReference type="PANTHER" id="PTHR10253">
    <property type="entry name" value="POLYCOMB PROTEIN"/>
    <property type="match status" value="1"/>
</dbReference>